<dbReference type="KEGG" id="kphy:AOZ06_00980"/>
<sequence length="141" mass="15244">MVTAVEAGSPTDSRSVGLLTQIGRFVLVGGLSAIVDYGIYQGLLALGTWVHLAKAISFVLGTTTAYLLNRRWTFNVSGGAAPVAKFMVLYTVTFFVNVGVNALMLQVLGDFKWEHTVAWVIAQGTATVINFVMLRTVVFKQ</sequence>
<feature type="domain" description="GtrA/DPMS transmembrane" evidence="7">
    <location>
        <begin position="24"/>
        <end position="139"/>
    </location>
</feature>
<accession>A0A0N9HN60</accession>
<evidence type="ECO:0000256" key="5">
    <source>
        <dbReference type="ARBA" id="ARBA00023136"/>
    </source>
</evidence>
<comment type="subcellular location">
    <subcellularLocation>
        <location evidence="1">Membrane</location>
        <topology evidence="1">Multi-pass membrane protein</topology>
    </subcellularLocation>
</comment>
<name>A0A0N9HN60_9PSEU</name>
<dbReference type="AlphaFoldDB" id="A0A0N9HN60"/>
<proteinExistence type="inferred from homology"/>
<dbReference type="PANTHER" id="PTHR38459">
    <property type="entry name" value="PROPHAGE BACTOPRENOL-LINKED GLUCOSE TRANSLOCASE HOMOLOG"/>
    <property type="match status" value="1"/>
</dbReference>
<protein>
    <submittedName>
        <fullName evidence="8">Polysaccharide synthesis protein GtrA</fullName>
    </submittedName>
</protein>
<evidence type="ECO:0000313" key="8">
    <source>
        <dbReference type="EMBL" id="ALG05692.1"/>
    </source>
</evidence>
<evidence type="ECO:0000256" key="3">
    <source>
        <dbReference type="ARBA" id="ARBA00022692"/>
    </source>
</evidence>
<dbReference type="STRING" id="860235.AOZ06_00980"/>
<keyword evidence="9" id="KW-1185">Reference proteome</keyword>
<organism evidence="8 9">
    <name type="scientific">Kibdelosporangium phytohabitans</name>
    <dbReference type="NCBI Taxonomy" id="860235"/>
    <lineage>
        <taxon>Bacteria</taxon>
        <taxon>Bacillati</taxon>
        <taxon>Actinomycetota</taxon>
        <taxon>Actinomycetes</taxon>
        <taxon>Pseudonocardiales</taxon>
        <taxon>Pseudonocardiaceae</taxon>
        <taxon>Kibdelosporangium</taxon>
    </lineage>
</organism>
<feature type="transmembrane region" description="Helical" evidence="6">
    <location>
        <begin position="117"/>
        <end position="138"/>
    </location>
</feature>
<dbReference type="RefSeq" id="WP_054287672.1">
    <property type="nucleotide sequence ID" value="NZ_CP012752.1"/>
</dbReference>
<evidence type="ECO:0000256" key="4">
    <source>
        <dbReference type="ARBA" id="ARBA00022989"/>
    </source>
</evidence>
<comment type="similarity">
    <text evidence="2">Belongs to the GtrA family.</text>
</comment>
<evidence type="ECO:0000256" key="2">
    <source>
        <dbReference type="ARBA" id="ARBA00009399"/>
    </source>
</evidence>
<evidence type="ECO:0000259" key="7">
    <source>
        <dbReference type="Pfam" id="PF04138"/>
    </source>
</evidence>
<reference evidence="8 9" key="1">
    <citation type="submission" date="2015-07" db="EMBL/GenBank/DDBJ databases">
        <title>Genome sequencing of Kibdelosporangium phytohabitans.</title>
        <authorList>
            <person name="Qin S."/>
            <person name="Xing K."/>
        </authorList>
    </citation>
    <scope>NUCLEOTIDE SEQUENCE [LARGE SCALE GENOMIC DNA]</scope>
    <source>
        <strain evidence="8 9">KLBMP1111</strain>
    </source>
</reference>
<dbReference type="OrthoDB" id="3828151at2"/>
<gene>
    <name evidence="8" type="ORF">AOZ06_00980</name>
</gene>
<feature type="transmembrane region" description="Helical" evidence="6">
    <location>
        <begin position="46"/>
        <end position="68"/>
    </location>
</feature>
<evidence type="ECO:0000313" key="9">
    <source>
        <dbReference type="Proteomes" id="UP000063699"/>
    </source>
</evidence>
<feature type="transmembrane region" description="Helical" evidence="6">
    <location>
        <begin position="22"/>
        <end position="40"/>
    </location>
</feature>
<dbReference type="InterPro" id="IPR007267">
    <property type="entry name" value="GtrA_DPMS_TM"/>
</dbReference>
<evidence type="ECO:0000256" key="1">
    <source>
        <dbReference type="ARBA" id="ARBA00004141"/>
    </source>
</evidence>
<dbReference type="Proteomes" id="UP000063699">
    <property type="component" value="Chromosome"/>
</dbReference>
<dbReference type="InterPro" id="IPR051401">
    <property type="entry name" value="GtrA_CellWall_Glycosyl"/>
</dbReference>
<keyword evidence="3 6" id="KW-0812">Transmembrane</keyword>
<evidence type="ECO:0000256" key="6">
    <source>
        <dbReference type="SAM" id="Phobius"/>
    </source>
</evidence>
<dbReference type="PANTHER" id="PTHR38459:SF6">
    <property type="entry name" value="ARABINOGALACTAN BIOSYNTHESIS RECRUITING PROTEIN RV3789"/>
    <property type="match status" value="1"/>
</dbReference>
<dbReference type="GO" id="GO:0005886">
    <property type="term" value="C:plasma membrane"/>
    <property type="evidence" value="ECO:0007669"/>
    <property type="project" value="TreeGrafter"/>
</dbReference>
<keyword evidence="5 6" id="KW-0472">Membrane</keyword>
<dbReference type="GO" id="GO:0000271">
    <property type="term" value="P:polysaccharide biosynthetic process"/>
    <property type="evidence" value="ECO:0007669"/>
    <property type="project" value="InterPro"/>
</dbReference>
<keyword evidence="4 6" id="KW-1133">Transmembrane helix</keyword>
<dbReference type="Pfam" id="PF04138">
    <property type="entry name" value="GtrA_DPMS_TM"/>
    <property type="match status" value="1"/>
</dbReference>
<dbReference type="EMBL" id="CP012752">
    <property type="protein sequence ID" value="ALG05692.1"/>
    <property type="molecule type" value="Genomic_DNA"/>
</dbReference>